<proteinExistence type="predicted"/>
<dbReference type="Proteomes" id="UP000039437">
    <property type="component" value="Unassembled WGS sequence"/>
</dbReference>
<protein>
    <submittedName>
        <fullName evidence="1">Uncharacterized protein</fullName>
    </submittedName>
</protein>
<accession>A0A0U1MGK5</accession>
<name>A0A0U1MGK5_STAAU</name>
<organism evidence="1 2">
    <name type="scientific">Staphylococcus aureus</name>
    <dbReference type="NCBI Taxonomy" id="1280"/>
    <lineage>
        <taxon>Bacteria</taxon>
        <taxon>Bacillati</taxon>
        <taxon>Bacillota</taxon>
        <taxon>Bacilli</taxon>
        <taxon>Bacillales</taxon>
        <taxon>Staphylococcaceae</taxon>
        <taxon>Staphylococcus</taxon>
    </lineage>
</organism>
<dbReference type="AlphaFoldDB" id="A0A0U1MGK5"/>
<dbReference type="EMBL" id="CVOQ01000007">
    <property type="protein sequence ID" value="CRI07915.1"/>
    <property type="molecule type" value="Genomic_DNA"/>
</dbReference>
<evidence type="ECO:0000313" key="2">
    <source>
        <dbReference type="Proteomes" id="UP000039437"/>
    </source>
</evidence>
<gene>
    <name evidence="1" type="ORF">BN1321_150019</name>
</gene>
<evidence type="ECO:0000313" key="1">
    <source>
        <dbReference type="EMBL" id="CRI07915.1"/>
    </source>
</evidence>
<sequence>MLLYGYIINNIFMCDINLKYQLFIRHRTYFLLRLFMYKISKEIYFYRVVEKLFLISKNGGISRAG</sequence>
<reference evidence="1 2" key="1">
    <citation type="submission" date="2015-04" db="EMBL/GenBank/DDBJ databases">
        <authorList>
            <person name="Syromyatnikov M.Y."/>
            <person name="Popov V.N."/>
        </authorList>
    </citation>
    <scope>NUCLEOTIDE SEQUENCE [LARGE SCALE GENOMIC DNA]</scope>
    <source>
        <strain evidence="1 2">AH1</strain>
    </source>
</reference>